<keyword evidence="3" id="KW-1185">Reference proteome</keyword>
<sequence>MSDSRLPTRSHFNRALTLTDLNNYITPFRACIKPLEQSNVPKSCAPGDAATEMQIDASGTYYEVAHSGGSRSGSTKRLQPAEISLNDCLARRVRLDRPLIPYGSPRRPRREPKPGSPGHRIPVLSIAPQSLASLAAALGPAAPDAPLSLARMLRRVREFAMHKLGFAHVYDTTFAREVVLREHAREFFERKKGRVAVTAAAAAPMGHWQCLKFYNAQYATRDVDCVLTTGELLLLVREHGVDLSLPVPDEDTPVPSVSGSETPDPHPLTLESKTLRIADYVEQTLRDSSSGATVFCGATCYGFQNLQNVVQRVGRAAGVQFERGVWRGV</sequence>
<feature type="region of interest" description="Disordered" evidence="1">
    <location>
        <begin position="246"/>
        <end position="268"/>
    </location>
</feature>
<reference evidence="2" key="1">
    <citation type="journal article" date="2022" name="New Phytol.">
        <title>Evolutionary transition to the ectomycorrhizal habit in the genomes of a hyperdiverse lineage of mushroom-forming fungi.</title>
        <authorList>
            <person name="Looney B."/>
            <person name="Miyauchi S."/>
            <person name="Morin E."/>
            <person name="Drula E."/>
            <person name="Courty P.E."/>
            <person name="Kohler A."/>
            <person name="Kuo A."/>
            <person name="LaButti K."/>
            <person name="Pangilinan J."/>
            <person name="Lipzen A."/>
            <person name="Riley R."/>
            <person name="Andreopoulos W."/>
            <person name="He G."/>
            <person name="Johnson J."/>
            <person name="Nolan M."/>
            <person name="Tritt A."/>
            <person name="Barry K.W."/>
            <person name="Grigoriev I.V."/>
            <person name="Nagy L.G."/>
            <person name="Hibbett D."/>
            <person name="Henrissat B."/>
            <person name="Matheny P.B."/>
            <person name="Labbe J."/>
            <person name="Martin F.M."/>
        </authorList>
    </citation>
    <scope>NUCLEOTIDE SEQUENCE</scope>
    <source>
        <strain evidence="2">BPL690</strain>
    </source>
</reference>
<dbReference type="InterPro" id="IPR050340">
    <property type="entry name" value="Cytosolic_Fe-S_CAF"/>
</dbReference>
<dbReference type="PANTHER" id="PTHR11615">
    <property type="entry name" value="NITRATE, FORMATE, IRON DEHYDROGENASE"/>
    <property type="match status" value="1"/>
</dbReference>
<evidence type="ECO:0000256" key="1">
    <source>
        <dbReference type="SAM" id="MobiDB-lite"/>
    </source>
</evidence>
<evidence type="ECO:0000313" key="3">
    <source>
        <dbReference type="Proteomes" id="UP001203297"/>
    </source>
</evidence>
<dbReference type="EMBL" id="WTXG01000005">
    <property type="protein sequence ID" value="KAI0305604.1"/>
    <property type="molecule type" value="Genomic_DNA"/>
</dbReference>
<organism evidence="2 3">
    <name type="scientific">Multifurca ochricompacta</name>
    <dbReference type="NCBI Taxonomy" id="376703"/>
    <lineage>
        <taxon>Eukaryota</taxon>
        <taxon>Fungi</taxon>
        <taxon>Dikarya</taxon>
        <taxon>Basidiomycota</taxon>
        <taxon>Agaricomycotina</taxon>
        <taxon>Agaricomycetes</taxon>
        <taxon>Russulales</taxon>
        <taxon>Russulaceae</taxon>
        <taxon>Multifurca</taxon>
    </lineage>
</organism>
<evidence type="ECO:0000313" key="2">
    <source>
        <dbReference type="EMBL" id="KAI0305604.1"/>
    </source>
</evidence>
<comment type="caution">
    <text evidence="2">The sequence shown here is derived from an EMBL/GenBank/DDBJ whole genome shotgun (WGS) entry which is preliminary data.</text>
</comment>
<name>A0AAD4M966_9AGAM</name>
<dbReference type="InterPro" id="IPR009016">
    <property type="entry name" value="Fe_hydrogenase"/>
</dbReference>
<dbReference type="Gene3D" id="3.40.50.1780">
    <property type="match status" value="1"/>
</dbReference>
<dbReference type="SUPFAM" id="SSF53920">
    <property type="entry name" value="Fe-only hydrogenase"/>
    <property type="match status" value="1"/>
</dbReference>
<proteinExistence type="predicted"/>
<accession>A0AAD4M966</accession>
<dbReference type="Proteomes" id="UP001203297">
    <property type="component" value="Unassembled WGS sequence"/>
</dbReference>
<dbReference type="GO" id="GO:0051539">
    <property type="term" value="F:4 iron, 4 sulfur cluster binding"/>
    <property type="evidence" value="ECO:0007669"/>
    <property type="project" value="UniProtKB-KW"/>
</dbReference>
<dbReference type="AlphaFoldDB" id="A0AAD4M966"/>
<gene>
    <name evidence="2" type="ORF">B0F90DRAFT_1815200</name>
</gene>
<protein>
    <submittedName>
        <fullName evidence="2">Iron hydrogenase</fullName>
    </submittedName>
</protein>
<feature type="region of interest" description="Disordered" evidence="1">
    <location>
        <begin position="99"/>
        <end position="122"/>
    </location>
</feature>